<gene>
    <name evidence="3" type="ORF">B0T19DRAFT_398376</name>
</gene>
<keyword evidence="2" id="KW-1133">Transmembrane helix</keyword>
<dbReference type="EMBL" id="JAUEPO010000002">
    <property type="protein sequence ID" value="KAK3332625.1"/>
    <property type="molecule type" value="Genomic_DNA"/>
</dbReference>
<feature type="compositionally biased region" description="Basic and acidic residues" evidence="1">
    <location>
        <begin position="47"/>
        <end position="64"/>
    </location>
</feature>
<reference evidence="3" key="1">
    <citation type="journal article" date="2023" name="Mol. Phylogenet. Evol.">
        <title>Genome-scale phylogeny and comparative genomics of the fungal order Sordariales.</title>
        <authorList>
            <person name="Hensen N."/>
            <person name="Bonometti L."/>
            <person name="Westerberg I."/>
            <person name="Brannstrom I.O."/>
            <person name="Guillou S."/>
            <person name="Cros-Aarteil S."/>
            <person name="Calhoun S."/>
            <person name="Haridas S."/>
            <person name="Kuo A."/>
            <person name="Mondo S."/>
            <person name="Pangilinan J."/>
            <person name="Riley R."/>
            <person name="LaButti K."/>
            <person name="Andreopoulos B."/>
            <person name="Lipzen A."/>
            <person name="Chen C."/>
            <person name="Yan M."/>
            <person name="Daum C."/>
            <person name="Ng V."/>
            <person name="Clum A."/>
            <person name="Steindorff A."/>
            <person name="Ohm R.A."/>
            <person name="Martin F."/>
            <person name="Silar P."/>
            <person name="Natvig D.O."/>
            <person name="Lalanne C."/>
            <person name="Gautier V."/>
            <person name="Ament-Velasquez S.L."/>
            <person name="Kruys A."/>
            <person name="Hutchinson M.I."/>
            <person name="Powell A.J."/>
            <person name="Barry K."/>
            <person name="Miller A.N."/>
            <person name="Grigoriev I.V."/>
            <person name="Debuchy R."/>
            <person name="Gladieux P."/>
            <person name="Hiltunen Thoren M."/>
            <person name="Johannesson H."/>
        </authorList>
    </citation>
    <scope>NUCLEOTIDE SEQUENCE</scope>
    <source>
        <strain evidence="3">SMH4131-1</strain>
    </source>
</reference>
<evidence type="ECO:0000313" key="4">
    <source>
        <dbReference type="Proteomes" id="UP001286456"/>
    </source>
</evidence>
<proteinExistence type="predicted"/>
<evidence type="ECO:0000256" key="1">
    <source>
        <dbReference type="SAM" id="MobiDB-lite"/>
    </source>
</evidence>
<protein>
    <submittedName>
        <fullName evidence="3">Uncharacterized protein</fullName>
    </submittedName>
</protein>
<accession>A0AAE0IX05</accession>
<feature type="compositionally biased region" description="Low complexity" evidence="1">
    <location>
        <begin position="259"/>
        <end position="276"/>
    </location>
</feature>
<feature type="transmembrane region" description="Helical" evidence="2">
    <location>
        <begin position="219"/>
        <end position="240"/>
    </location>
</feature>
<keyword evidence="2" id="KW-0812">Transmembrane</keyword>
<feature type="region of interest" description="Disordered" evidence="1">
    <location>
        <begin position="247"/>
        <end position="278"/>
    </location>
</feature>
<dbReference type="AlphaFoldDB" id="A0AAE0IX05"/>
<reference evidence="3" key="2">
    <citation type="submission" date="2023-06" db="EMBL/GenBank/DDBJ databases">
        <authorList>
            <consortium name="Lawrence Berkeley National Laboratory"/>
            <person name="Haridas S."/>
            <person name="Hensen N."/>
            <person name="Bonometti L."/>
            <person name="Westerberg I."/>
            <person name="Brannstrom I.O."/>
            <person name="Guillou S."/>
            <person name="Cros-Aarteil S."/>
            <person name="Calhoun S."/>
            <person name="Kuo A."/>
            <person name="Mondo S."/>
            <person name="Pangilinan J."/>
            <person name="Riley R."/>
            <person name="Labutti K."/>
            <person name="Andreopoulos B."/>
            <person name="Lipzen A."/>
            <person name="Chen C."/>
            <person name="Yanf M."/>
            <person name="Daum C."/>
            <person name="Ng V."/>
            <person name="Clum A."/>
            <person name="Steindorff A."/>
            <person name="Ohm R."/>
            <person name="Martin F."/>
            <person name="Silar P."/>
            <person name="Natvig D."/>
            <person name="Lalanne C."/>
            <person name="Gautier V."/>
            <person name="Ament-Velasquez S.L."/>
            <person name="Kruys A."/>
            <person name="Hutchinson M.I."/>
            <person name="Powell A.J."/>
            <person name="Barry K."/>
            <person name="Miller A.N."/>
            <person name="Grigoriev I.V."/>
            <person name="Debuchy R."/>
            <person name="Gladieux P."/>
            <person name="Thoren M.H."/>
            <person name="Johannesson H."/>
        </authorList>
    </citation>
    <scope>NUCLEOTIDE SEQUENCE</scope>
    <source>
        <strain evidence="3">SMH4131-1</strain>
    </source>
</reference>
<sequence length="422" mass="46167">MESETTGMEDQPDRGRSPSPRSSTSSRHSVEARSRSRSRSSSSRSSNNREHDTHDTTTTRHHNTESNPIPHQHLPQPYSAPSTTSSSSSSKKGHPFLARLAIPIALLVGGGITGGTTYALVARVQHLIATATVDGALTTWRAEARSQVYDACYLGCTDCSDPSYAYNACQRTAQLGAACDGTKMWNWADRYPDSCLDAMGQILMGDRLNAVKQGYRNQLAIIILTVLGGVVGGIIAYMLWRRMTTTKAQRHHSKRKKSSSSSTTSSSNSHHTSSSTPRKGRWAVFATAFLGLFAPKGASAYACTGRDTVWSQPFTSTNSSLALSGVVHGWFSNCYDKQDCHRTCTNVCTTSSSSGKRTCSDKCSQTCTTRTYTDHKPKYYVDAILPGIEAWGLMRVGNPELERSNWVRISINEKRDEVQGKK</sequence>
<keyword evidence="4" id="KW-1185">Reference proteome</keyword>
<evidence type="ECO:0000256" key="2">
    <source>
        <dbReference type="SAM" id="Phobius"/>
    </source>
</evidence>
<comment type="caution">
    <text evidence="3">The sequence shown here is derived from an EMBL/GenBank/DDBJ whole genome shotgun (WGS) entry which is preliminary data.</text>
</comment>
<name>A0AAE0IX05_9PEZI</name>
<organism evidence="3 4">
    <name type="scientific">Cercophora scortea</name>
    <dbReference type="NCBI Taxonomy" id="314031"/>
    <lineage>
        <taxon>Eukaryota</taxon>
        <taxon>Fungi</taxon>
        <taxon>Dikarya</taxon>
        <taxon>Ascomycota</taxon>
        <taxon>Pezizomycotina</taxon>
        <taxon>Sordariomycetes</taxon>
        <taxon>Sordariomycetidae</taxon>
        <taxon>Sordariales</taxon>
        <taxon>Lasiosphaeriaceae</taxon>
        <taxon>Cercophora</taxon>
    </lineage>
</organism>
<feature type="compositionally biased region" description="Basic residues" evidence="1">
    <location>
        <begin position="248"/>
        <end position="258"/>
    </location>
</feature>
<feature type="compositionally biased region" description="Low complexity" evidence="1">
    <location>
        <begin position="17"/>
        <end position="27"/>
    </location>
</feature>
<keyword evidence="2" id="KW-0472">Membrane</keyword>
<feature type="region of interest" description="Disordered" evidence="1">
    <location>
        <begin position="1"/>
        <end position="92"/>
    </location>
</feature>
<dbReference type="Proteomes" id="UP001286456">
    <property type="component" value="Unassembled WGS sequence"/>
</dbReference>
<evidence type="ECO:0000313" key="3">
    <source>
        <dbReference type="EMBL" id="KAK3332625.1"/>
    </source>
</evidence>